<evidence type="ECO:0000313" key="6">
    <source>
        <dbReference type="EMBL" id="KOB75769.1"/>
    </source>
</evidence>
<dbReference type="STRING" id="104452.A0A0L7LK87"/>
<sequence>MQKLQDSVFTLVKTTNLSPAVFSFLQPIDDSADKTPLGGILKDAKHGWLALGPKFCVVNLRTGMKVAAHVVVTELTICDKAPDGIFNCFDGIVIAGTKRGEIFAFDLNRAKLIQALKDISQGYEHLIQNEMKPTNLSFLPLDSIHRIDEQRELALENDHHLAVLLNENSFIEGQYIFRNPDSTVRMKAKRDHIRVTVLEYIPQTGSVAVGFNFGAFQIWNLMSLALEFTSQVNVECLPVTHFGFQEPCDDPRAFCYLWVIFSVIDRYEEEEFPLAVMYSLTYQGKRMLSDTNSVNEAPFLGGKCISCHTYSIKSTLGDEGEDSMLNLCQLVWECWAENTNSPMQYGMLLFDLDQWYKDQMPSTYRVESNAFLSASSWAETPGGGGSAALHARLDAASVAPYAHATRLEEHFYPNSLQYNCICLNTSEVCVLGTIGIQRQIISSMDEAGPTALLHPPRLYAACAACGLAPLYASTHSNATQEEQRRYLLSVALEARLARFLKRCARDWATGSHGGVGCTLPFLVSTLYVQEEQRQYLLSVALEARLARFLKRCARDWATGSHGGVGCTLPFLVQEEQRRYLLSVALEARFLKRCARDWATGSHGGVGCTLPFLVSTLYVQEERRRYLLSMALEARFLKRCARDWATGSHGGVGCTLPFLVMRCLEHCVQQLTQLTGLMDAILTKCCNLVVPGALSEMEEKHKGIGTVSLYFQVVQWFLRVGGTQEQNSAHKSCRLLYIDQLLEQEFGGERIHQMWIKGGSECGGVYPPPSLYALLRLYLAPDIADEYKHSLVLYLLVDYSMIYDDVSECGGVYPPPSLYALLRLYLAPDIADEHKHSLVLYLLVDYSMIYDDVRYETKKTQAALQYLHVRKPAPIQNLKDGDYSKVNDYDKLEDWQSCCNLYLARGLVYEALDVIRTCVQNAGTLNDKTQNCNESQTSDILIIYLEAERYNNKLRHSKPKSKDINASVESLFESTDREGARDNLVEAMCAALPTIAETDTIQNASEIWMNRPKIRKGLKRMLNIEETPFICTPKLSRSRRHSLSISVNSSLSDDPNTSIESIADIPITLINPRYSGTRRSQSNVSKSDTDITETQDMPLRYVGGRQRRSISIDSNKGSLSEMETNSIEKDVGGKGTENVHRLEVPKTPSGRRGIRISGESTPLSPRWKKSDNCKPMSREMELNITKNVNKNINET</sequence>
<evidence type="ECO:0000256" key="2">
    <source>
        <dbReference type="ARBA" id="ARBA00023242"/>
    </source>
</evidence>
<keyword evidence="7" id="KW-1185">Reference proteome</keyword>
<name>A0A0L7LK87_OPEBR</name>
<organism evidence="6 7">
    <name type="scientific">Operophtera brumata</name>
    <name type="common">Winter moth</name>
    <name type="synonym">Phalaena brumata</name>
    <dbReference type="NCBI Taxonomy" id="104452"/>
    <lineage>
        <taxon>Eukaryota</taxon>
        <taxon>Metazoa</taxon>
        <taxon>Ecdysozoa</taxon>
        <taxon>Arthropoda</taxon>
        <taxon>Hexapoda</taxon>
        <taxon>Insecta</taxon>
        <taxon>Pterygota</taxon>
        <taxon>Neoptera</taxon>
        <taxon>Endopterygota</taxon>
        <taxon>Lepidoptera</taxon>
        <taxon>Glossata</taxon>
        <taxon>Ditrysia</taxon>
        <taxon>Geometroidea</taxon>
        <taxon>Geometridae</taxon>
        <taxon>Larentiinae</taxon>
        <taxon>Operophtera</taxon>
    </lineage>
</organism>
<evidence type="ECO:0000259" key="4">
    <source>
        <dbReference type="Pfam" id="PF13934"/>
    </source>
</evidence>
<evidence type="ECO:0000313" key="7">
    <source>
        <dbReference type="Proteomes" id="UP000037510"/>
    </source>
</evidence>
<gene>
    <name evidence="6" type="ORF">OBRU01_02962</name>
</gene>
<evidence type="ECO:0000256" key="3">
    <source>
        <dbReference type="SAM" id="MobiDB-lite"/>
    </source>
</evidence>
<evidence type="ECO:0000256" key="1">
    <source>
        <dbReference type="ARBA" id="ARBA00004123"/>
    </source>
</evidence>
<feature type="region of interest" description="Disordered" evidence="3">
    <location>
        <begin position="1145"/>
        <end position="1172"/>
    </location>
</feature>
<comment type="caution">
    <text evidence="6">The sequence shown here is derived from an EMBL/GenBank/DDBJ whole genome shotgun (WGS) entry which is preliminary data.</text>
</comment>
<reference evidence="6 7" key="1">
    <citation type="journal article" date="2015" name="Genome Biol. Evol.">
        <title>The genome of winter moth (Operophtera brumata) provides a genomic perspective on sexual dimorphism and phenology.</title>
        <authorList>
            <person name="Derks M.F."/>
            <person name="Smit S."/>
            <person name="Salis L."/>
            <person name="Schijlen E."/>
            <person name="Bossers A."/>
            <person name="Mateman C."/>
            <person name="Pijl A.S."/>
            <person name="de Ridder D."/>
            <person name="Groenen M.A."/>
            <person name="Visser M.E."/>
            <person name="Megens H.J."/>
        </authorList>
    </citation>
    <scope>NUCLEOTIDE SEQUENCE [LARGE SCALE GENOMIC DNA]</scope>
    <source>
        <strain evidence="6">WM2013NL</strain>
        <tissue evidence="6">Head and thorax</tissue>
    </source>
</reference>
<dbReference type="InterPro" id="IPR052620">
    <property type="entry name" value="ELYS/MEL-28_NucAsmblyFactor"/>
</dbReference>
<feature type="domain" description="ELYS-like" evidence="4">
    <location>
        <begin position="735"/>
        <end position="801"/>
    </location>
</feature>
<feature type="domain" description="ELYS-like" evidence="4">
    <location>
        <begin position="809"/>
        <end position="848"/>
    </location>
</feature>
<dbReference type="AlphaFoldDB" id="A0A0L7LK87"/>
<comment type="subcellular location">
    <subcellularLocation>
        <location evidence="1">Nucleus</location>
    </subcellularLocation>
</comment>
<dbReference type="Proteomes" id="UP000037510">
    <property type="component" value="Unassembled WGS sequence"/>
</dbReference>
<dbReference type="PANTHER" id="PTHR21583">
    <property type="entry name" value="ELYS PROTEIN"/>
    <property type="match status" value="1"/>
</dbReference>
<accession>A0A0L7LK87</accession>
<proteinExistence type="predicted"/>
<evidence type="ECO:0000259" key="5">
    <source>
        <dbReference type="Pfam" id="PF16687"/>
    </source>
</evidence>
<protein>
    <submittedName>
        <fullName evidence="6">Putative suppressor protein</fullName>
    </submittedName>
</protein>
<dbReference type="Pfam" id="PF16687">
    <property type="entry name" value="ELYS-bb"/>
    <property type="match status" value="1"/>
</dbReference>
<dbReference type="EMBL" id="JTDY01000817">
    <property type="protein sequence ID" value="KOB75769.1"/>
    <property type="molecule type" value="Genomic_DNA"/>
</dbReference>
<keyword evidence="2" id="KW-0539">Nucleus</keyword>
<dbReference type="PANTHER" id="PTHR21583:SF8">
    <property type="entry name" value="PROTEIN ELYS"/>
    <property type="match status" value="1"/>
</dbReference>
<feature type="domain" description="ELYS beta-propeller" evidence="5">
    <location>
        <begin position="192"/>
        <end position="268"/>
    </location>
</feature>
<dbReference type="Pfam" id="PF13934">
    <property type="entry name" value="ELYS"/>
    <property type="match status" value="2"/>
</dbReference>
<dbReference type="GO" id="GO:0005634">
    <property type="term" value="C:nucleus"/>
    <property type="evidence" value="ECO:0007669"/>
    <property type="project" value="UniProtKB-SubCell"/>
</dbReference>
<dbReference type="InterPro" id="IPR025151">
    <property type="entry name" value="ELYS_dom"/>
</dbReference>
<dbReference type="InterPro" id="IPR032040">
    <property type="entry name" value="ELYS-bb"/>
</dbReference>